<dbReference type="InterPro" id="IPR000719">
    <property type="entry name" value="Prot_kinase_dom"/>
</dbReference>
<dbReference type="InterPro" id="IPR008271">
    <property type="entry name" value="Ser/Thr_kinase_AS"/>
</dbReference>
<dbReference type="InterPro" id="IPR017441">
    <property type="entry name" value="Protein_kinase_ATP_BS"/>
</dbReference>
<keyword evidence="3" id="KW-0808">Transferase</keyword>
<dbReference type="PROSITE" id="PS50011">
    <property type="entry name" value="PROTEIN_KINASE_DOM"/>
    <property type="match status" value="1"/>
</dbReference>
<dbReference type="SUPFAM" id="SSF56112">
    <property type="entry name" value="Protein kinase-like (PK-like)"/>
    <property type="match status" value="1"/>
</dbReference>
<evidence type="ECO:0000256" key="7">
    <source>
        <dbReference type="PROSITE-ProRule" id="PRU10141"/>
    </source>
</evidence>
<evidence type="ECO:0000313" key="12">
    <source>
        <dbReference type="Proteomes" id="UP000214646"/>
    </source>
</evidence>
<evidence type="ECO:0000256" key="3">
    <source>
        <dbReference type="ARBA" id="ARBA00022679"/>
    </source>
</evidence>
<keyword evidence="6 7" id="KW-0067">ATP-binding</keyword>
<comment type="caution">
    <text evidence="11">The sequence shown here is derived from an EMBL/GenBank/DDBJ whole genome shotgun (WGS) entry which is preliminary data.</text>
</comment>
<evidence type="ECO:0000256" key="6">
    <source>
        <dbReference type="ARBA" id="ARBA00022840"/>
    </source>
</evidence>
<keyword evidence="12" id="KW-1185">Reference proteome</keyword>
<feature type="domain" description="FHA" evidence="9">
    <location>
        <begin position="152"/>
        <end position="205"/>
    </location>
</feature>
<dbReference type="PROSITE" id="PS00107">
    <property type="entry name" value="PROTEIN_KINASE_ATP"/>
    <property type="match status" value="1"/>
</dbReference>
<evidence type="ECO:0000256" key="5">
    <source>
        <dbReference type="ARBA" id="ARBA00022777"/>
    </source>
</evidence>
<evidence type="ECO:0000256" key="8">
    <source>
        <dbReference type="SAM" id="MobiDB-lite"/>
    </source>
</evidence>
<name>A0A225DMI8_9BACT</name>
<protein>
    <recommendedName>
        <fullName evidence="2">non-specific serine/threonine protein kinase</fullName>
        <ecNumber evidence="2">2.7.11.1</ecNumber>
    </recommendedName>
</protein>
<feature type="region of interest" description="Disordered" evidence="8">
    <location>
        <begin position="200"/>
        <end position="221"/>
    </location>
</feature>
<dbReference type="Gene3D" id="3.30.200.20">
    <property type="entry name" value="Phosphorylase Kinase, domain 1"/>
    <property type="match status" value="1"/>
</dbReference>
<proteinExistence type="inferred from homology"/>
<accession>A0A225DMI8</accession>
<sequence>MGNLAGLPLGDAVIGFAEWVWEEWAEAKSEQDRKAELEAIVRMAGDEFRKQVEVVVQQVAAGQPPAVKQRVTALLEGIPDLARKQFARSGDEKGRSVPPGFRLTRSVDLVPILSREFFPAPVNLAGVPRVSIRHTAGPMAGQEVIYTGPAVLLFGRADGCDPKIPQDKQYQVISRRHSIVEVNPPDVRIRDLGSRNGTYVNGHLIGKRPDGTAPAPGYESPEHDLSDGATVHLGDPGPVAFTVGVSAPVPAVRDCAWCKKLVTEPGANRPGMFVCGECRGNVRAMIDGVIAETCAQSPSAAPRAVGAYELREELGHGGMGAVFLARHRATGEPAAVKLMLPKVAADERAVALFQREVRNTLALSHRNVVRVHDHGYAKGAFFLVLEYCDGGSVDHLMAHRGGTLPVDEAVEIALQALDGLHYAHTAEIPFVRQPDGGFAVGRGLVHRDVKPANLFLTGWGSGRVVKVGDYGLAKGFDEAGLSGGTRTGDVAGTWEFMCRKQVIGFKSAGPEVDVWAVAASLYYMLTGHLPRNFPDGRDPWLVVLEDDPVPILKRNPKLPPGLAKVIDHALREEPEMPFQSAAALKRAIEEVA</sequence>
<dbReference type="SUPFAM" id="SSF49879">
    <property type="entry name" value="SMAD/FHA domain"/>
    <property type="match status" value="1"/>
</dbReference>
<dbReference type="PANTHER" id="PTHR43671">
    <property type="entry name" value="SERINE/THREONINE-PROTEIN KINASE NEK"/>
    <property type="match status" value="1"/>
</dbReference>
<dbReference type="EMBL" id="NIDE01000007">
    <property type="protein sequence ID" value="OWK40824.1"/>
    <property type="molecule type" value="Genomic_DNA"/>
</dbReference>
<dbReference type="CDD" id="cd14014">
    <property type="entry name" value="STKc_PknB_like"/>
    <property type="match status" value="1"/>
</dbReference>
<evidence type="ECO:0000256" key="2">
    <source>
        <dbReference type="ARBA" id="ARBA00012513"/>
    </source>
</evidence>
<gene>
    <name evidence="11" type="ORF">FRUB_04716</name>
</gene>
<dbReference type="Gene3D" id="1.10.510.10">
    <property type="entry name" value="Transferase(Phosphotransferase) domain 1"/>
    <property type="match status" value="1"/>
</dbReference>
<dbReference type="PROSITE" id="PS00108">
    <property type="entry name" value="PROTEIN_KINASE_ST"/>
    <property type="match status" value="1"/>
</dbReference>
<dbReference type="Proteomes" id="UP000214646">
    <property type="component" value="Unassembled WGS sequence"/>
</dbReference>
<reference evidence="12" key="1">
    <citation type="submission" date="2017-06" db="EMBL/GenBank/DDBJ databases">
        <title>Genome analysis of Fimbriiglobus ruber SP5, the first member of the order Planctomycetales with confirmed chitinolytic capability.</title>
        <authorList>
            <person name="Ravin N.V."/>
            <person name="Rakitin A.L."/>
            <person name="Ivanova A.A."/>
            <person name="Beletsky A.V."/>
            <person name="Kulichevskaya I.S."/>
            <person name="Mardanov A.V."/>
            <person name="Dedysh S.N."/>
        </authorList>
    </citation>
    <scope>NUCLEOTIDE SEQUENCE [LARGE SCALE GENOMIC DNA]</scope>
    <source>
        <strain evidence="12">SP5</strain>
    </source>
</reference>
<feature type="binding site" evidence="7">
    <location>
        <position position="337"/>
    </location>
    <ligand>
        <name>ATP</name>
        <dbReference type="ChEBI" id="CHEBI:30616"/>
    </ligand>
</feature>
<dbReference type="EC" id="2.7.11.1" evidence="2"/>
<evidence type="ECO:0000256" key="4">
    <source>
        <dbReference type="ARBA" id="ARBA00022741"/>
    </source>
</evidence>
<dbReference type="AlphaFoldDB" id="A0A225DMI8"/>
<dbReference type="GO" id="GO:0004674">
    <property type="term" value="F:protein serine/threonine kinase activity"/>
    <property type="evidence" value="ECO:0007669"/>
    <property type="project" value="UniProtKB-EC"/>
</dbReference>
<keyword evidence="5 11" id="KW-0418">Kinase</keyword>
<dbReference type="Gene3D" id="2.60.200.20">
    <property type="match status" value="1"/>
</dbReference>
<evidence type="ECO:0000259" key="10">
    <source>
        <dbReference type="PROSITE" id="PS50011"/>
    </source>
</evidence>
<dbReference type="Pfam" id="PF00498">
    <property type="entry name" value="FHA"/>
    <property type="match status" value="1"/>
</dbReference>
<keyword evidence="4 7" id="KW-0547">Nucleotide-binding</keyword>
<dbReference type="PANTHER" id="PTHR43671:SF13">
    <property type="entry name" value="SERINE_THREONINE-PROTEIN KINASE NEK2"/>
    <property type="match status" value="1"/>
</dbReference>
<dbReference type="InterPro" id="IPR050660">
    <property type="entry name" value="NEK_Ser/Thr_kinase"/>
</dbReference>
<evidence type="ECO:0000313" key="11">
    <source>
        <dbReference type="EMBL" id="OWK40824.1"/>
    </source>
</evidence>
<dbReference type="SMART" id="SM00220">
    <property type="entry name" value="S_TKc"/>
    <property type="match status" value="1"/>
</dbReference>
<evidence type="ECO:0000259" key="9">
    <source>
        <dbReference type="PROSITE" id="PS50006"/>
    </source>
</evidence>
<evidence type="ECO:0000256" key="1">
    <source>
        <dbReference type="ARBA" id="ARBA00010886"/>
    </source>
</evidence>
<feature type="domain" description="Protein kinase" evidence="10">
    <location>
        <begin position="308"/>
        <end position="592"/>
    </location>
</feature>
<dbReference type="CDD" id="cd00060">
    <property type="entry name" value="FHA"/>
    <property type="match status" value="1"/>
</dbReference>
<dbReference type="PROSITE" id="PS50006">
    <property type="entry name" value="FHA_DOMAIN"/>
    <property type="match status" value="1"/>
</dbReference>
<dbReference type="InterPro" id="IPR008984">
    <property type="entry name" value="SMAD_FHA_dom_sf"/>
</dbReference>
<dbReference type="SMART" id="SM00240">
    <property type="entry name" value="FHA"/>
    <property type="match status" value="1"/>
</dbReference>
<organism evidence="11 12">
    <name type="scientific">Fimbriiglobus ruber</name>
    <dbReference type="NCBI Taxonomy" id="1908690"/>
    <lineage>
        <taxon>Bacteria</taxon>
        <taxon>Pseudomonadati</taxon>
        <taxon>Planctomycetota</taxon>
        <taxon>Planctomycetia</taxon>
        <taxon>Gemmatales</taxon>
        <taxon>Gemmataceae</taxon>
        <taxon>Fimbriiglobus</taxon>
    </lineage>
</organism>
<dbReference type="InterPro" id="IPR011009">
    <property type="entry name" value="Kinase-like_dom_sf"/>
</dbReference>
<comment type="similarity">
    <text evidence="1">Belongs to the protein kinase superfamily. NEK Ser/Thr protein kinase family. NIMA subfamily.</text>
</comment>
<dbReference type="GO" id="GO:0005524">
    <property type="term" value="F:ATP binding"/>
    <property type="evidence" value="ECO:0007669"/>
    <property type="project" value="UniProtKB-UniRule"/>
</dbReference>
<dbReference type="Pfam" id="PF00069">
    <property type="entry name" value="Pkinase"/>
    <property type="match status" value="1"/>
</dbReference>
<dbReference type="InterPro" id="IPR000253">
    <property type="entry name" value="FHA_dom"/>
</dbReference>